<dbReference type="PANTHER" id="PTHR43179:SF12">
    <property type="entry name" value="GALACTOFURANOSYLTRANSFERASE GLFT2"/>
    <property type="match status" value="1"/>
</dbReference>
<dbReference type="SUPFAM" id="SSF53448">
    <property type="entry name" value="Nucleotide-diphospho-sugar transferases"/>
    <property type="match status" value="1"/>
</dbReference>
<reference evidence="6" key="1">
    <citation type="submission" date="2022-05" db="EMBL/GenBank/DDBJ databases">
        <title>Schlegelella sp. nov., isolated from mangrove soil.</title>
        <authorList>
            <person name="Liu Y."/>
            <person name="Ge X."/>
            <person name="Liu W."/>
        </authorList>
    </citation>
    <scope>NUCLEOTIDE SEQUENCE</scope>
    <source>
        <strain evidence="6">S2-27</strain>
    </source>
</reference>
<evidence type="ECO:0000313" key="6">
    <source>
        <dbReference type="EMBL" id="MCM5679481.1"/>
    </source>
</evidence>
<dbReference type="Pfam" id="PF00535">
    <property type="entry name" value="Glycos_transf_2"/>
    <property type="match status" value="1"/>
</dbReference>
<evidence type="ECO:0000259" key="5">
    <source>
        <dbReference type="Pfam" id="PF00535"/>
    </source>
</evidence>
<name>A0ABT0YL68_9BURK</name>
<protein>
    <submittedName>
        <fullName evidence="6">Glycosyltransferase family 2 protein</fullName>
    </submittedName>
</protein>
<keyword evidence="4" id="KW-1133">Transmembrane helix</keyword>
<feature type="transmembrane region" description="Helical" evidence="4">
    <location>
        <begin position="321"/>
        <end position="337"/>
    </location>
</feature>
<comment type="caution">
    <text evidence="6">The sequence shown here is derived from an EMBL/GenBank/DDBJ whole genome shotgun (WGS) entry which is preliminary data.</text>
</comment>
<feature type="domain" description="Glycosyltransferase 2-like" evidence="5">
    <location>
        <begin position="61"/>
        <end position="190"/>
    </location>
</feature>
<feature type="transmembrane region" description="Helical" evidence="4">
    <location>
        <begin position="296"/>
        <end position="315"/>
    </location>
</feature>
<proteinExistence type="inferred from homology"/>
<evidence type="ECO:0000256" key="4">
    <source>
        <dbReference type="SAM" id="Phobius"/>
    </source>
</evidence>
<dbReference type="RefSeq" id="WP_251777690.1">
    <property type="nucleotide sequence ID" value="NZ_JAMKFE010000004.1"/>
</dbReference>
<keyword evidence="3" id="KW-0808">Transferase</keyword>
<organism evidence="6 7">
    <name type="scientific">Caldimonas mangrovi</name>
    <dbReference type="NCBI Taxonomy" id="2944811"/>
    <lineage>
        <taxon>Bacteria</taxon>
        <taxon>Pseudomonadati</taxon>
        <taxon>Pseudomonadota</taxon>
        <taxon>Betaproteobacteria</taxon>
        <taxon>Burkholderiales</taxon>
        <taxon>Sphaerotilaceae</taxon>
        <taxon>Caldimonas</taxon>
    </lineage>
</organism>
<evidence type="ECO:0000256" key="2">
    <source>
        <dbReference type="ARBA" id="ARBA00022676"/>
    </source>
</evidence>
<accession>A0ABT0YL68</accession>
<comment type="similarity">
    <text evidence="1">Belongs to the glycosyltransferase 2 family.</text>
</comment>
<dbReference type="InterPro" id="IPR001173">
    <property type="entry name" value="Glyco_trans_2-like"/>
</dbReference>
<dbReference type="CDD" id="cd00761">
    <property type="entry name" value="Glyco_tranf_GTA_type"/>
    <property type="match status" value="1"/>
</dbReference>
<keyword evidence="7" id="KW-1185">Reference proteome</keyword>
<sequence length="379" mass="42250">MNYSHSGPLEAADGIAFDQFLTPAARERYERPEAEPAVSAPALTYDEGAPREAVGVGLRVSVVIPTYQRPELLRRCLDALVEQRLDPTWYEIIVVDDGQSEDTEEVVARVAEQTRGNPEVRYLRPEGTRGPAAARNRGWRAAQAPVVAFTDDDTIPDADWLRYGVLAMSIDRAAVWGRIVVPTPSVPTDHEKNTQGLERAEFVTANCFVRRDALEAVGGFDERFKRAWREDADLYFALMRRFGTVAHVAAAVVVHPVRDAPWGVSLKQQANMYFDALLYKKHPEQYREVIRRLPPWRYYVIVASTVGALVCALGGSSGWAMLLALVAMGFIGAFAWQRLNGTSHAPRHVAEMLVTSAAIPFLSVFWRIAGALRFRVPFL</sequence>
<keyword evidence="4" id="KW-0472">Membrane</keyword>
<keyword evidence="4" id="KW-0812">Transmembrane</keyword>
<evidence type="ECO:0000256" key="1">
    <source>
        <dbReference type="ARBA" id="ARBA00006739"/>
    </source>
</evidence>
<dbReference type="Proteomes" id="UP001165541">
    <property type="component" value="Unassembled WGS sequence"/>
</dbReference>
<keyword evidence="2" id="KW-0328">Glycosyltransferase</keyword>
<dbReference type="Gene3D" id="3.90.550.10">
    <property type="entry name" value="Spore Coat Polysaccharide Biosynthesis Protein SpsA, Chain A"/>
    <property type="match status" value="1"/>
</dbReference>
<evidence type="ECO:0000256" key="3">
    <source>
        <dbReference type="ARBA" id="ARBA00022679"/>
    </source>
</evidence>
<gene>
    <name evidence="6" type="ORF">M8A51_08050</name>
</gene>
<dbReference type="PANTHER" id="PTHR43179">
    <property type="entry name" value="RHAMNOSYLTRANSFERASE WBBL"/>
    <property type="match status" value="1"/>
</dbReference>
<dbReference type="InterPro" id="IPR029044">
    <property type="entry name" value="Nucleotide-diphossugar_trans"/>
</dbReference>
<feature type="transmembrane region" description="Helical" evidence="4">
    <location>
        <begin position="349"/>
        <end position="369"/>
    </location>
</feature>
<dbReference type="EMBL" id="JAMKFE010000004">
    <property type="protein sequence ID" value="MCM5679481.1"/>
    <property type="molecule type" value="Genomic_DNA"/>
</dbReference>
<evidence type="ECO:0000313" key="7">
    <source>
        <dbReference type="Proteomes" id="UP001165541"/>
    </source>
</evidence>